<feature type="transmembrane region" description="Helical" evidence="6">
    <location>
        <begin position="295"/>
        <end position="324"/>
    </location>
</feature>
<name>A0A940NNT8_9BACI</name>
<organism evidence="7 8">
    <name type="scientific">Gottfriedia endophytica</name>
    <dbReference type="NCBI Taxonomy" id="2820819"/>
    <lineage>
        <taxon>Bacteria</taxon>
        <taxon>Bacillati</taxon>
        <taxon>Bacillota</taxon>
        <taxon>Bacilli</taxon>
        <taxon>Bacillales</taxon>
        <taxon>Bacillaceae</taxon>
        <taxon>Gottfriedia</taxon>
    </lineage>
</organism>
<dbReference type="GO" id="GO:0015171">
    <property type="term" value="F:amino acid transmembrane transporter activity"/>
    <property type="evidence" value="ECO:0007669"/>
    <property type="project" value="TreeGrafter"/>
</dbReference>
<comment type="subcellular location">
    <subcellularLocation>
        <location evidence="1">Membrane</location>
        <topology evidence="1">Multi-pass membrane protein</topology>
    </subcellularLocation>
</comment>
<accession>A0A940NNT8</accession>
<dbReference type="GO" id="GO:0016020">
    <property type="term" value="C:membrane"/>
    <property type="evidence" value="ECO:0007669"/>
    <property type="project" value="UniProtKB-SubCell"/>
</dbReference>
<feature type="transmembrane region" description="Helical" evidence="6">
    <location>
        <begin position="404"/>
        <end position="423"/>
    </location>
</feature>
<dbReference type="InterPro" id="IPR002293">
    <property type="entry name" value="AA/rel_permease1"/>
</dbReference>
<evidence type="ECO:0000256" key="6">
    <source>
        <dbReference type="SAM" id="Phobius"/>
    </source>
</evidence>
<dbReference type="PANTHER" id="PTHR43243">
    <property type="entry name" value="INNER MEMBRANE TRANSPORTER YGJI-RELATED"/>
    <property type="match status" value="1"/>
</dbReference>
<dbReference type="Proteomes" id="UP000682134">
    <property type="component" value="Unassembled WGS sequence"/>
</dbReference>
<keyword evidence="5 6" id="KW-0472">Membrane</keyword>
<feature type="transmembrane region" description="Helical" evidence="6">
    <location>
        <begin position="345"/>
        <end position="366"/>
    </location>
</feature>
<protein>
    <submittedName>
        <fullName evidence="7">Amino acid permease</fullName>
    </submittedName>
</protein>
<feature type="transmembrane region" description="Helical" evidence="6">
    <location>
        <begin position="56"/>
        <end position="78"/>
    </location>
</feature>
<comment type="caution">
    <text evidence="7">The sequence shown here is derived from an EMBL/GenBank/DDBJ whole genome shotgun (WGS) entry which is preliminary data.</text>
</comment>
<dbReference type="EMBL" id="JAGIYQ010000008">
    <property type="protein sequence ID" value="MBP0726036.1"/>
    <property type="molecule type" value="Genomic_DNA"/>
</dbReference>
<evidence type="ECO:0000313" key="7">
    <source>
        <dbReference type="EMBL" id="MBP0726036.1"/>
    </source>
</evidence>
<keyword evidence="2" id="KW-0813">Transport</keyword>
<sequence length="453" mass="48994">MDNLFKKKEISDLLTHTSGTKSLGSFDLTLMGIGTIIGTGIMVLTGIVAAKNAGPSIIFSFILAGIICGIVALCYAELGSALPISGSIYTYTYVSIGEFVAFLTGWCVLSIYLLSVAAVANSWTSYFGNFLDLFNLSIPKNLTNIPGKGGIMNLPAICVVLLITWLVSRGTKESKKVNNLMVLVKLCVIFLFIVVGSFYVKPSNWTPFFPFGIHGVITGAASVFFSFIGFDAIATSAEEVKNPQRDLAFGIIASLLISTVLYIGVCLVMTGVVPFKELNVPDAMAYVLKISGANLVSEIISLGAIIGMLAVILACIYASTRILFVMSRDQLLPRKFSSVHAQSNVPTFSTYAVGTIGAILAGFIDLKLLTNLVNISALLTFIMVTISLMILRKTKPELKRSFKVPFVPILPLITLICCIGLMINLPLTTWILFLVWLVLGMGVYLIYRKWGHS</sequence>
<dbReference type="PIRSF" id="PIRSF006060">
    <property type="entry name" value="AA_transporter"/>
    <property type="match status" value="1"/>
</dbReference>
<evidence type="ECO:0000256" key="4">
    <source>
        <dbReference type="ARBA" id="ARBA00022989"/>
    </source>
</evidence>
<gene>
    <name evidence="7" type="ORF">J5Y03_12715</name>
</gene>
<feature type="transmembrane region" description="Helical" evidence="6">
    <location>
        <begin position="150"/>
        <end position="168"/>
    </location>
</feature>
<dbReference type="Gene3D" id="1.20.1740.10">
    <property type="entry name" value="Amino acid/polyamine transporter I"/>
    <property type="match status" value="1"/>
</dbReference>
<dbReference type="PANTHER" id="PTHR43243:SF4">
    <property type="entry name" value="CATIONIC AMINO ACID TRANSPORTER 4"/>
    <property type="match status" value="1"/>
</dbReference>
<feature type="transmembrane region" description="Helical" evidence="6">
    <location>
        <begin position="211"/>
        <end position="235"/>
    </location>
</feature>
<evidence type="ECO:0000256" key="5">
    <source>
        <dbReference type="ARBA" id="ARBA00023136"/>
    </source>
</evidence>
<evidence type="ECO:0000256" key="3">
    <source>
        <dbReference type="ARBA" id="ARBA00022692"/>
    </source>
</evidence>
<evidence type="ECO:0000313" key="8">
    <source>
        <dbReference type="Proteomes" id="UP000682134"/>
    </source>
</evidence>
<reference evidence="7" key="1">
    <citation type="submission" date="2021-04" db="EMBL/GenBank/DDBJ databases">
        <title>Genome seq and assembly of Bacillus sp.</title>
        <authorList>
            <person name="Chhetri G."/>
        </authorList>
    </citation>
    <scope>NUCLEOTIDE SEQUENCE</scope>
    <source>
        <strain evidence="7">RG28</strain>
    </source>
</reference>
<dbReference type="Pfam" id="PF13520">
    <property type="entry name" value="AA_permease_2"/>
    <property type="match status" value="1"/>
</dbReference>
<evidence type="ECO:0000256" key="2">
    <source>
        <dbReference type="ARBA" id="ARBA00022448"/>
    </source>
</evidence>
<keyword evidence="3 6" id="KW-0812">Transmembrane</keyword>
<feature type="transmembrane region" description="Helical" evidence="6">
    <location>
        <begin position="99"/>
        <end position="120"/>
    </location>
</feature>
<feature type="transmembrane region" description="Helical" evidence="6">
    <location>
        <begin position="429"/>
        <end position="447"/>
    </location>
</feature>
<dbReference type="RefSeq" id="WP_209406236.1">
    <property type="nucleotide sequence ID" value="NZ_JAGIYQ010000008.1"/>
</dbReference>
<dbReference type="AlphaFoldDB" id="A0A940NNT8"/>
<feature type="transmembrane region" description="Helical" evidence="6">
    <location>
        <begin position="28"/>
        <end position="50"/>
    </location>
</feature>
<feature type="transmembrane region" description="Helical" evidence="6">
    <location>
        <begin position="180"/>
        <end position="199"/>
    </location>
</feature>
<keyword evidence="8" id="KW-1185">Reference proteome</keyword>
<feature type="transmembrane region" description="Helical" evidence="6">
    <location>
        <begin position="372"/>
        <end position="392"/>
    </location>
</feature>
<feature type="transmembrane region" description="Helical" evidence="6">
    <location>
        <begin position="247"/>
        <end position="275"/>
    </location>
</feature>
<keyword evidence="4 6" id="KW-1133">Transmembrane helix</keyword>
<proteinExistence type="predicted"/>
<evidence type="ECO:0000256" key="1">
    <source>
        <dbReference type="ARBA" id="ARBA00004141"/>
    </source>
</evidence>